<dbReference type="GO" id="GO:0005737">
    <property type="term" value="C:cytoplasm"/>
    <property type="evidence" value="ECO:0007669"/>
    <property type="project" value="TreeGrafter"/>
</dbReference>
<dbReference type="RefSeq" id="WP_085867135.1">
    <property type="nucleotide sequence ID" value="NZ_FWFQ01000002.1"/>
</dbReference>
<dbReference type="InterPro" id="IPR002347">
    <property type="entry name" value="SDR_fam"/>
</dbReference>
<keyword evidence="2" id="KW-1185">Reference proteome</keyword>
<proteinExistence type="predicted"/>
<protein>
    <submittedName>
        <fullName evidence="1">C-factor</fullName>
    </submittedName>
</protein>
<evidence type="ECO:0000313" key="1">
    <source>
        <dbReference type="EMBL" id="SLN15646.1"/>
    </source>
</evidence>
<evidence type="ECO:0000313" key="2">
    <source>
        <dbReference type="Proteomes" id="UP000193409"/>
    </source>
</evidence>
<organism evidence="1 2">
    <name type="scientific">Pseudoruegeria aquimaris</name>
    <dbReference type="NCBI Taxonomy" id="393663"/>
    <lineage>
        <taxon>Bacteria</taxon>
        <taxon>Pseudomonadati</taxon>
        <taxon>Pseudomonadota</taxon>
        <taxon>Alphaproteobacteria</taxon>
        <taxon>Rhodobacterales</taxon>
        <taxon>Roseobacteraceae</taxon>
        <taxon>Pseudoruegeria</taxon>
    </lineage>
</organism>
<accession>A0A1Y5RIQ4</accession>
<dbReference type="PANTHER" id="PTHR43544">
    <property type="entry name" value="SHORT-CHAIN DEHYDROGENASE/REDUCTASE"/>
    <property type="match status" value="1"/>
</dbReference>
<reference evidence="1 2" key="1">
    <citation type="submission" date="2017-03" db="EMBL/GenBank/DDBJ databases">
        <authorList>
            <person name="Afonso C.L."/>
            <person name="Miller P.J."/>
            <person name="Scott M.A."/>
            <person name="Spackman E."/>
            <person name="Goraichik I."/>
            <person name="Dimitrov K.M."/>
            <person name="Suarez D.L."/>
            <person name="Swayne D.E."/>
        </authorList>
    </citation>
    <scope>NUCLEOTIDE SEQUENCE [LARGE SCALE GENOMIC DNA]</scope>
    <source>
        <strain evidence="1 2">CECT 7680</strain>
    </source>
</reference>
<dbReference type="InterPro" id="IPR051468">
    <property type="entry name" value="Fungal_SecMetab_SDRs"/>
</dbReference>
<dbReference type="SUPFAM" id="SSF51735">
    <property type="entry name" value="NAD(P)-binding Rossmann-fold domains"/>
    <property type="match status" value="1"/>
</dbReference>
<dbReference type="PRINTS" id="PR00081">
    <property type="entry name" value="GDHRDH"/>
</dbReference>
<dbReference type="EMBL" id="FWFQ01000002">
    <property type="protein sequence ID" value="SLN15646.1"/>
    <property type="molecule type" value="Genomic_DNA"/>
</dbReference>
<dbReference type="PANTHER" id="PTHR43544:SF12">
    <property type="entry name" value="NAD(P)-BINDING ROSSMANN-FOLD SUPERFAMILY PROTEIN"/>
    <property type="match status" value="1"/>
</dbReference>
<name>A0A1Y5RIQ4_9RHOB</name>
<dbReference type="Gene3D" id="3.40.50.720">
    <property type="entry name" value="NAD(P)-binding Rossmann-like Domain"/>
    <property type="match status" value="1"/>
</dbReference>
<dbReference type="Proteomes" id="UP000193409">
    <property type="component" value="Unassembled WGS sequence"/>
</dbReference>
<dbReference type="OrthoDB" id="9785826at2"/>
<gene>
    <name evidence="1" type="primary">csgA_1</name>
    <name evidence="1" type="ORF">PSA7680_00414</name>
</gene>
<dbReference type="Pfam" id="PF13561">
    <property type="entry name" value="adh_short_C2"/>
    <property type="match status" value="1"/>
</dbReference>
<dbReference type="GO" id="GO:0016491">
    <property type="term" value="F:oxidoreductase activity"/>
    <property type="evidence" value="ECO:0007669"/>
    <property type="project" value="TreeGrafter"/>
</dbReference>
<dbReference type="AlphaFoldDB" id="A0A1Y5RIQ4"/>
<sequence length="221" mass="23098">MERVLIIGSSGGIGAALAQASRARGAEVVGLSRSGDGLDVTDEASVVEGLGRVPGAFDRIICCVGQLAPPGAAPEKSLRAVESDALAHLYAVNAIGPLLLLKHLLPRQPRNAPWQFAALSARVGSIGDNHLGGWYGYRASKAALNQMLRTAAIEIARTHRQAVIAALHPGTVATDFTANYRGRHPAVAPEESAAKLLAVLDGLTPAETGCFRDWAGKEIAW</sequence>
<dbReference type="InterPro" id="IPR036291">
    <property type="entry name" value="NAD(P)-bd_dom_sf"/>
</dbReference>